<dbReference type="InterPro" id="IPR003740">
    <property type="entry name" value="YitT"/>
</dbReference>
<dbReference type="STRING" id="180332.GCA_000797495_04692"/>
<evidence type="ECO:0000256" key="3">
    <source>
        <dbReference type="ARBA" id="ARBA00022692"/>
    </source>
</evidence>
<dbReference type="Proteomes" id="UP000306509">
    <property type="component" value="Unassembled WGS sequence"/>
</dbReference>
<feature type="transmembrane region" description="Helical" evidence="6">
    <location>
        <begin position="111"/>
        <end position="130"/>
    </location>
</feature>
<keyword evidence="9" id="KW-1185">Reference proteome</keyword>
<reference evidence="8 9" key="1">
    <citation type="journal article" date="2019" name="Anaerobe">
        <title>Detection of Robinsoniella peoriensis in multiple bone samples of a trauma patient.</title>
        <authorList>
            <person name="Schrottner P."/>
            <person name="Hartwich K."/>
            <person name="Bunk B."/>
            <person name="Schober I."/>
            <person name="Helbig S."/>
            <person name="Rudolph W.W."/>
            <person name="Gunzer F."/>
        </authorList>
    </citation>
    <scope>NUCLEOTIDE SEQUENCE [LARGE SCALE GENOMIC DNA]</scope>
    <source>
        <strain evidence="8 9">DSM 106044</strain>
    </source>
</reference>
<keyword evidence="4 6" id="KW-1133">Transmembrane helix</keyword>
<dbReference type="CDD" id="cd16380">
    <property type="entry name" value="YitT_C"/>
    <property type="match status" value="1"/>
</dbReference>
<feature type="transmembrane region" description="Helical" evidence="6">
    <location>
        <begin position="12"/>
        <end position="32"/>
    </location>
</feature>
<organism evidence="8 9">
    <name type="scientific">Robinsoniella peoriensis</name>
    <dbReference type="NCBI Taxonomy" id="180332"/>
    <lineage>
        <taxon>Bacteria</taxon>
        <taxon>Bacillati</taxon>
        <taxon>Bacillota</taxon>
        <taxon>Clostridia</taxon>
        <taxon>Lachnospirales</taxon>
        <taxon>Lachnospiraceae</taxon>
        <taxon>Robinsoniella</taxon>
    </lineage>
</organism>
<dbReference type="EMBL" id="QGQD01000036">
    <property type="protein sequence ID" value="TLD01616.1"/>
    <property type="molecule type" value="Genomic_DNA"/>
</dbReference>
<evidence type="ECO:0000256" key="5">
    <source>
        <dbReference type="ARBA" id="ARBA00023136"/>
    </source>
</evidence>
<evidence type="ECO:0000256" key="1">
    <source>
        <dbReference type="ARBA" id="ARBA00004651"/>
    </source>
</evidence>
<feature type="transmembrane region" description="Helical" evidence="6">
    <location>
        <begin position="85"/>
        <end position="105"/>
    </location>
</feature>
<dbReference type="OrthoDB" id="3180973at2"/>
<comment type="caution">
    <text evidence="8">The sequence shown here is derived from an EMBL/GenBank/DDBJ whole genome shotgun (WGS) entry which is preliminary data.</text>
</comment>
<name>A0A4U8QKH8_9FIRM</name>
<dbReference type="RefSeq" id="WP_044289637.1">
    <property type="nucleotide sequence ID" value="NZ_CABMJZ010000018.1"/>
</dbReference>
<feature type="transmembrane region" description="Helical" evidence="6">
    <location>
        <begin position="150"/>
        <end position="172"/>
    </location>
</feature>
<dbReference type="Pfam" id="PF10035">
    <property type="entry name" value="DUF2179"/>
    <property type="match status" value="1"/>
</dbReference>
<feature type="domain" description="DUF2179" evidence="7">
    <location>
        <begin position="225"/>
        <end position="279"/>
    </location>
</feature>
<feature type="transmembrane region" description="Helical" evidence="6">
    <location>
        <begin position="52"/>
        <end position="73"/>
    </location>
</feature>
<evidence type="ECO:0000313" key="9">
    <source>
        <dbReference type="Proteomes" id="UP000306509"/>
    </source>
</evidence>
<evidence type="ECO:0000256" key="2">
    <source>
        <dbReference type="ARBA" id="ARBA00022475"/>
    </source>
</evidence>
<keyword evidence="2" id="KW-1003">Cell membrane</keyword>
<dbReference type="GO" id="GO:0005886">
    <property type="term" value="C:plasma membrane"/>
    <property type="evidence" value="ECO:0007669"/>
    <property type="project" value="UniProtKB-SubCell"/>
</dbReference>
<dbReference type="Gene3D" id="3.30.70.120">
    <property type="match status" value="1"/>
</dbReference>
<gene>
    <name evidence="8" type="ORF">DSM106044_01597</name>
</gene>
<dbReference type="InterPro" id="IPR051461">
    <property type="entry name" value="UPF0750_membrane"/>
</dbReference>
<evidence type="ECO:0000313" key="8">
    <source>
        <dbReference type="EMBL" id="TLD01616.1"/>
    </source>
</evidence>
<dbReference type="AlphaFoldDB" id="A0A4U8QKH8"/>
<accession>A0A4U8QKH8</accession>
<comment type="subcellular location">
    <subcellularLocation>
        <location evidence="1">Cell membrane</location>
        <topology evidence="1">Multi-pass membrane protein</topology>
    </subcellularLocation>
</comment>
<dbReference type="Pfam" id="PF02588">
    <property type="entry name" value="YitT_membrane"/>
    <property type="match status" value="1"/>
</dbReference>
<evidence type="ECO:0000256" key="6">
    <source>
        <dbReference type="SAM" id="Phobius"/>
    </source>
</evidence>
<sequence>MREKIFTKSTFKTIGIELLGSLLIAIGIYNFALHANFPMTGFSGISIILYRLFDLPVGATTIVLNIPVALICYRLLGKGFFFRSLRCMVISSLMIDFIGPLLPVYQGSRLLAAICTGVFGGFGYAIIYMANSSTGGADFIIMAVKALKPYLPLGRIAFLTDVGIILAGGIIFKDVDGIIYGMIINFIFALAVDKVMYGINAGKLAIVVTDHGKEVTEVIEECCGRGSTIMNAMGGYKQDERQVVLCACNNKEMYFVQKAVKAADPKSFLIVMESNEVHGEGFTTRQIGEAMDRVNRLDFPQNAMQKA</sequence>
<evidence type="ECO:0000256" key="4">
    <source>
        <dbReference type="ARBA" id="ARBA00022989"/>
    </source>
</evidence>
<dbReference type="PANTHER" id="PTHR33545:SF5">
    <property type="entry name" value="UPF0750 MEMBRANE PROTEIN YITT"/>
    <property type="match status" value="1"/>
</dbReference>
<keyword evidence="3 6" id="KW-0812">Transmembrane</keyword>
<dbReference type="PIRSF" id="PIRSF006483">
    <property type="entry name" value="Membrane_protein_YitT"/>
    <property type="match status" value="1"/>
</dbReference>
<dbReference type="InterPro" id="IPR015867">
    <property type="entry name" value="N-reg_PII/ATP_PRibTrfase_C"/>
</dbReference>
<evidence type="ECO:0000259" key="7">
    <source>
        <dbReference type="Pfam" id="PF10035"/>
    </source>
</evidence>
<feature type="transmembrane region" description="Helical" evidence="6">
    <location>
        <begin position="178"/>
        <end position="197"/>
    </location>
</feature>
<dbReference type="PANTHER" id="PTHR33545">
    <property type="entry name" value="UPF0750 MEMBRANE PROTEIN YITT-RELATED"/>
    <property type="match status" value="1"/>
</dbReference>
<proteinExistence type="predicted"/>
<protein>
    <recommendedName>
        <fullName evidence="7">DUF2179 domain-containing protein</fullName>
    </recommendedName>
</protein>
<keyword evidence="5 6" id="KW-0472">Membrane</keyword>
<dbReference type="InterPro" id="IPR019264">
    <property type="entry name" value="DUF2179"/>
</dbReference>